<gene>
    <name evidence="2" type="ORF">FOYG_04528</name>
</gene>
<accession>W9IRY7</accession>
<sequence length="43" mass="4778">MNALEAAGKNLPHDTNGWNAKGPGWSWRCKSPSPSPQHQTWMC</sequence>
<dbReference type="Proteomes" id="UP000030753">
    <property type="component" value="Unassembled WGS sequence"/>
</dbReference>
<dbReference type="AlphaFoldDB" id="W9IRY7"/>
<feature type="region of interest" description="Disordered" evidence="1">
    <location>
        <begin position="1"/>
        <end position="43"/>
    </location>
</feature>
<protein>
    <submittedName>
        <fullName evidence="2">Uncharacterized protein</fullName>
    </submittedName>
</protein>
<dbReference type="HOGENOM" id="CLU_3299444_0_0_1"/>
<proteinExistence type="predicted"/>
<reference evidence="2 3" key="1">
    <citation type="submission" date="2011-06" db="EMBL/GenBank/DDBJ databases">
        <title>The Genome Sequence of Fusarium oxysporum FOSC 3-a.</title>
        <authorList>
            <consortium name="The Broad Institute Genome Sequencing Platform"/>
            <person name="Ma L.-J."/>
            <person name="Gale L.R."/>
            <person name="Schwartz D.C."/>
            <person name="Zhou S."/>
            <person name="Corby-Kistler H."/>
            <person name="Young S.K."/>
            <person name="Zeng Q."/>
            <person name="Gargeya S."/>
            <person name="Fitzgerald M."/>
            <person name="Haas B."/>
            <person name="Abouelleil A."/>
            <person name="Alvarado L."/>
            <person name="Arachchi H.M."/>
            <person name="Berlin A."/>
            <person name="Brown A."/>
            <person name="Chapman S.B."/>
            <person name="Chen Z."/>
            <person name="Dunbar C."/>
            <person name="Freedman E."/>
            <person name="Gearin G."/>
            <person name="Gellesch M."/>
            <person name="Goldberg J."/>
            <person name="Griggs A."/>
            <person name="Gujja S."/>
            <person name="Heiman D."/>
            <person name="Howarth C."/>
            <person name="Larson L."/>
            <person name="Lui A."/>
            <person name="MacDonald P.J.P."/>
            <person name="Mehta T."/>
            <person name="Montmayeur A."/>
            <person name="Murphy C."/>
            <person name="Neiman D."/>
            <person name="Pearson M."/>
            <person name="Priest M."/>
            <person name="Roberts A."/>
            <person name="Saif S."/>
            <person name="Shea T."/>
            <person name="Shenoy N."/>
            <person name="Sisk P."/>
            <person name="Stolte C."/>
            <person name="Sykes S."/>
            <person name="Wortman J."/>
            <person name="Nusbaum C."/>
            <person name="Birren B."/>
        </authorList>
    </citation>
    <scope>NUCLEOTIDE SEQUENCE [LARGE SCALE GENOMIC DNA]</scope>
    <source>
        <strain evidence="3">FOSC 3-a</strain>
    </source>
</reference>
<evidence type="ECO:0000313" key="3">
    <source>
        <dbReference type="Proteomes" id="UP000030753"/>
    </source>
</evidence>
<evidence type="ECO:0000313" key="2">
    <source>
        <dbReference type="EMBL" id="EWY95494.1"/>
    </source>
</evidence>
<evidence type="ECO:0000256" key="1">
    <source>
        <dbReference type="SAM" id="MobiDB-lite"/>
    </source>
</evidence>
<dbReference type="EMBL" id="JH717841">
    <property type="protein sequence ID" value="EWY95494.1"/>
    <property type="molecule type" value="Genomic_DNA"/>
</dbReference>
<name>W9IRY7_FUSOX</name>
<organism evidence="2 3">
    <name type="scientific">Fusarium oxysporum NRRL 32931</name>
    <dbReference type="NCBI Taxonomy" id="660029"/>
    <lineage>
        <taxon>Eukaryota</taxon>
        <taxon>Fungi</taxon>
        <taxon>Dikarya</taxon>
        <taxon>Ascomycota</taxon>
        <taxon>Pezizomycotina</taxon>
        <taxon>Sordariomycetes</taxon>
        <taxon>Hypocreomycetidae</taxon>
        <taxon>Hypocreales</taxon>
        <taxon>Nectriaceae</taxon>
        <taxon>Fusarium</taxon>
        <taxon>Fusarium oxysporum species complex</taxon>
    </lineage>
</organism>